<dbReference type="Gene3D" id="2.40.50.100">
    <property type="match status" value="1"/>
</dbReference>
<proteinExistence type="predicted"/>
<name>A0A6L2ZS86_9LACT</name>
<evidence type="ECO:0000313" key="1">
    <source>
        <dbReference type="EMBL" id="GFO50889.1"/>
    </source>
</evidence>
<dbReference type="Gene3D" id="2.40.50.140">
    <property type="entry name" value="Nucleic acid-binding proteins"/>
    <property type="match status" value="1"/>
</dbReference>
<dbReference type="InterPro" id="IPR008995">
    <property type="entry name" value="Mo/tungstate-bd_C_term_dom"/>
</dbReference>
<dbReference type="AlphaFoldDB" id="A0A6L2ZS86"/>
<dbReference type="Proteomes" id="UP000504756">
    <property type="component" value="Unassembled WGS sequence"/>
</dbReference>
<evidence type="ECO:0000313" key="2">
    <source>
        <dbReference type="Proteomes" id="UP000504756"/>
    </source>
</evidence>
<sequence>MWIVLLLSANGNKVSSLSGFEFALPEGQEKILKSQEYDGKKVWLGVWPEDISAGTLQEDAYLYSQVETKVVVSELLDPETMMFLRKNDIEFVSRAKASDFREPGNKIVVTMNLNKAHFFNKDTNERISEK</sequence>
<protein>
    <recommendedName>
        <fullName evidence="3">Transport-associated OB type 2 domain-containing protein</fullName>
    </recommendedName>
</protein>
<gene>
    <name evidence="1" type="ORF">ikelab_01640</name>
</gene>
<accession>A0A6L2ZS86</accession>
<reference evidence="1 2" key="1">
    <citation type="submission" date="2020-06" db="EMBL/GenBank/DDBJ databases">
        <title>Draft genome sequence of Lactic acid bacteria from Okinawan-style tofu.</title>
        <authorList>
            <person name="Takara I."/>
            <person name="Ikematsu S."/>
        </authorList>
    </citation>
    <scope>NUCLEOTIDE SEQUENCE [LARGE SCALE GENOMIC DNA]</scope>
    <source>
        <strain evidence="2">lg38</strain>
    </source>
</reference>
<dbReference type="SUPFAM" id="SSF50331">
    <property type="entry name" value="MOP-like"/>
    <property type="match status" value="1"/>
</dbReference>
<organism evidence="1 2">
    <name type="scientific">Lactococcus garvieae</name>
    <dbReference type="NCBI Taxonomy" id="1363"/>
    <lineage>
        <taxon>Bacteria</taxon>
        <taxon>Bacillati</taxon>
        <taxon>Bacillota</taxon>
        <taxon>Bacilli</taxon>
        <taxon>Lactobacillales</taxon>
        <taxon>Streptococcaceae</taxon>
        <taxon>Lactococcus</taxon>
    </lineage>
</organism>
<dbReference type="EMBL" id="BLXU01000001">
    <property type="protein sequence ID" value="GFO50889.1"/>
    <property type="molecule type" value="Genomic_DNA"/>
</dbReference>
<dbReference type="InterPro" id="IPR012340">
    <property type="entry name" value="NA-bd_OB-fold"/>
</dbReference>
<comment type="caution">
    <text evidence="1">The sequence shown here is derived from an EMBL/GenBank/DDBJ whole genome shotgun (WGS) entry which is preliminary data.</text>
</comment>
<evidence type="ECO:0008006" key="3">
    <source>
        <dbReference type="Google" id="ProtNLM"/>
    </source>
</evidence>